<dbReference type="EnsemblPlants" id="PGSC0003DMT400088066">
    <property type="protein sequence ID" value="PGSC0003DMT400088066"/>
    <property type="gene ID" value="PGSC0003DMG400037637"/>
</dbReference>
<reference evidence="2" key="1">
    <citation type="journal article" date="2011" name="Nature">
        <title>Genome sequence and analysis of the tuber crop potato.</title>
        <authorList>
            <consortium name="The Potato Genome Sequencing Consortium"/>
        </authorList>
    </citation>
    <scope>NUCLEOTIDE SEQUENCE [LARGE SCALE GENOMIC DNA]</scope>
    <source>
        <strain evidence="2">cv. DM1-3 516 R44</strain>
    </source>
</reference>
<reference evidence="1" key="2">
    <citation type="submission" date="2015-06" db="UniProtKB">
        <authorList>
            <consortium name="EnsemblPlants"/>
        </authorList>
    </citation>
    <scope>IDENTIFICATION</scope>
    <source>
        <strain evidence="1">DM1-3 516 R44</strain>
    </source>
</reference>
<dbReference type="PANTHER" id="PTHR36264:SF7">
    <property type="entry name" value="TF-B3 DOMAIN-CONTAINING PROTEIN"/>
    <property type="match status" value="1"/>
</dbReference>
<evidence type="ECO:0000313" key="2">
    <source>
        <dbReference type="Proteomes" id="UP000011115"/>
    </source>
</evidence>
<dbReference type="Gramene" id="PGSC0003DMT400088066">
    <property type="protein sequence ID" value="PGSC0003DMT400088066"/>
    <property type="gene ID" value="PGSC0003DMG400037637"/>
</dbReference>
<keyword evidence="2" id="KW-1185">Reference proteome</keyword>
<dbReference type="PANTHER" id="PTHR36264">
    <property type="entry name" value="SET DOMAIN-CONTAINING PROTEIN"/>
    <property type="match status" value="1"/>
</dbReference>
<dbReference type="PaxDb" id="4113-PGSC0003DMT400088066"/>
<evidence type="ECO:0000313" key="1">
    <source>
        <dbReference type="EnsemblPlants" id="PGSC0003DMT400088066"/>
    </source>
</evidence>
<organism evidence="1 2">
    <name type="scientific">Solanum tuberosum</name>
    <name type="common">Potato</name>
    <dbReference type="NCBI Taxonomy" id="4113"/>
    <lineage>
        <taxon>Eukaryota</taxon>
        <taxon>Viridiplantae</taxon>
        <taxon>Streptophyta</taxon>
        <taxon>Embryophyta</taxon>
        <taxon>Tracheophyta</taxon>
        <taxon>Spermatophyta</taxon>
        <taxon>Magnoliopsida</taxon>
        <taxon>eudicotyledons</taxon>
        <taxon>Gunneridae</taxon>
        <taxon>Pentapetalae</taxon>
        <taxon>asterids</taxon>
        <taxon>lamiids</taxon>
        <taxon>Solanales</taxon>
        <taxon>Solanaceae</taxon>
        <taxon>Solanoideae</taxon>
        <taxon>Solaneae</taxon>
        <taxon>Solanum</taxon>
    </lineage>
</organism>
<proteinExistence type="predicted"/>
<accession>M1DF58</accession>
<dbReference type="InParanoid" id="M1DF58"/>
<dbReference type="Proteomes" id="UP000011115">
    <property type="component" value="Unassembled WGS sequence"/>
</dbReference>
<name>M1DF58_SOLTU</name>
<dbReference type="HOGENOM" id="CLU_1597361_0_0_1"/>
<dbReference type="AlphaFoldDB" id="M1DF58"/>
<sequence>MRIPFSATFMCILSYWNLERARSLVNGSGVCVDLSDIIEKNDNKKYEDKIFTFRKLSNDDYYLSIVKLIKNRGLSVGDEIGNIGILIYQSQFSNYFLRVCFVVWDVTEENVPKKYQGGSVLLRKLNNDEFSLWCIELFKDRGLSDGDEIKDPIWRTNSMVEDYRLNI</sequence>
<protein>
    <submittedName>
        <fullName evidence="1">Uncharacterized protein</fullName>
    </submittedName>
</protein>